<protein>
    <submittedName>
        <fullName evidence="1">Uncharacterized protein</fullName>
    </submittedName>
</protein>
<keyword evidence="2" id="KW-1185">Reference proteome</keyword>
<evidence type="ECO:0000313" key="1">
    <source>
        <dbReference type="EMBL" id="WET18197.1"/>
    </source>
</evidence>
<organism evidence="1 2">
    <name type="scientific">Shigella phage S2_02</name>
    <dbReference type="NCBI Taxonomy" id="3027007"/>
    <lineage>
        <taxon>Viruses</taxon>
        <taxon>Duplodnaviria</taxon>
        <taxon>Heunggongvirae</taxon>
        <taxon>Uroviricota</taxon>
        <taxon>Caudoviricetes</taxon>
        <taxon>Drexlerviridae</taxon>
        <taxon>Tunavirinae</taxon>
        <taxon>Tunavirus</taxon>
        <taxon>Tunavirus S202</taxon>
    </lineage>
</organism>
<evidence type="ECO:0000313" key="2">
    <source>
        <dbReference type="Proteomes" id="UP001215034"/>
    </source>
</evidence>
<name>A0AAF0D0Z2_9CAUD</name>
<reference evidence="1" key="1">
    <citation type="submission" date="2023-01" db="EMBL/GenBank/DDBJ databases">
        <authorList>
            <person name="Choi J."/>
            <person name="Chang Y."/>
        </authorList>
    </citation>
    <scope>NUCLEOTIDE SEQUENCE</scope>
</reference>
<proteinExistence type="predicted"/>
<dbReference type="Proteomes" id="UP001215034">
    <property type="component" value="Segment"/>
</dbReference>
<sequence length="113" mass="12870">MALLKHGNQSEESAMKIRLTSNYFNRESFKQYIITDGMNPGIILDVSYNIGDVMFVSATELAKYAKPEHCHLAEPHLIDGKVTDYAFTKGEYEIVRSGPFSFWNKLKSGELFK</sequence>
<accession>A0AAF0D0Z2</accession>
<gene>
    <name evidence="1" type="ORF">S202_05</name>
</gene>
<dbReference type="EMBL" id="OQ223306">
    <property type="protein sequence ID" value="WET18197.1"/>
    <property type="molecule type" value="Genomic_DNA"/>
</dbReference>